<keyword evidence="1" id="KW-0472">Membrane</keyword>
<dbReference type="EMBL" id="QLUW01000008">
    <property type="protein sequence ID" value="RAP73336.1"/>
    <property type="molecule type" value="Genomic_DNA"/>
</dbReference>
<dbReference type="RefSeq" id="WP_112885727.1">
    <property type="nucleotide sequence ID" value="NZ_QLUW01000008.1"/>
</dbReference>
<organism evidence="2 3">
    <name type="scientific">Paenibacillus montanisoli</name>
    <dbReference type="NCBI Taxonomy" id="2081970"/>
    <lineage>
        <taxon>Bacteria</taxon>
        <taxon>Bacillati</taxon>
        <taxon>Bacillota</taxon>
        <taxon>Bacilli</taxon>
        <taxon>Bacillales</taxon>
        <taxon>Paenibacillaceae</taxon>
        <taxon>Paenibacillus</taxon>
    </lineage>
</organism>
<protein>
    <submittedName>
        <fullName evidence="2">Transposase</fullName>
    </submittedName>
</protein>
<feature type="transmembrane region" description="Helical" evidence="1">
    <location>
        <begin position="135"/>
        <end position="151"/>
    </location>
</feature>
<proteinExistence type="predicted"/>
<keyword evidence="3" id="KW-1185">Reference proteome</keyword>
<name>A0A328U029_9BACL</name>
<sequence>MRGKLADQDKATIYQYQLIQKVLVRDELRKSHLTILAILSIFLLIMYRLDGIKALGIGITGALFIHFIITRLTLIRVDEPDDRRWGWRMMAPWFGYVPTAHIELGLYRRLHRHLLWLGLCAIGVFYPWANEPTMISLIMCHIWILAPRLVIMRKLRQAHRNGVLRIAGTDVSYYHR</sequence>
<evidence type="ECO:0000313" key="2">
    <source>
        <dbReference type="EMBL" id="RAP73336.1"/>
    </source>
</evidence>
<keyword evidence="1" id="KW-1133">Transmembrane helix</keyword>
<evidence type="ECO:0000256" key="1">
    <source>
        <dbReference type="SAM" id="Phobius"/>
    </source>
</evidence>
<comment type="caution">
    <text evidence="2">The sequence shown here is derived from an EMBL/GenBank/DDBJ whole genome shotgun (WGS) entry which is preliminary data.</text>
</comment>
<dbReference type="AlphaFoldDB" id="A0A328U029"/>
<feature type="transmembrane region" description="Helical" evidence="1">
    <location>
        <begin position="55"/>
        <end position="74"/>
    </location>
</feature>
<dbReference type="OrthoDB" id="2678045at2"/>
<feature type="transmembrane region" description="Helical" evidence="1">
    <location>
        <begin position="113"/>
        <end position="129"/>
    </location>
</feature>
<gene>
    <name evidence="2" type="ORF">DL346_28155</name>
</gene>
<evidence type="ECO:0000313" key="3">
    <source>
        <dbReference type="Proteomes" id="UP000249260"/>
    </source>
</evidence>
<feature type="transmembrane region" description="Helical" evidence="1">
    <location>
        <begin position="31"/>
        <end position="49"/>
    </location>
</feature>
<accession>A0A328U029</accession>
<keyword evidence="1" id="KW-0812">Transmembrane</keyword>
<dbReference type="Proteomes" id="UP000249260">
    <property type="component" value="Unassembled WGS sequence"/>
</dbReference>
<reference evidence="2 3" key="1">
    <citation type="submission" date="2018-06" db="EMBL/GenBank/DDBJ databases">
        <title>Paenibacillus montanisoli sp. nov., isolated from mountain area soil.</title>
        <authorList>
            <person name="Wu M."/>
        </authorList>
    </citation>
    <scope>NUCLEOTIDE SEQUENCE [LARGE SCALE GENOMIC DNA]</scope>
    <source>
        <strain evidence="2 3">RA17</strain>
    </source>
</reference>